<organism evidence="2 3">
    <name type="scientific">Aspergillus luchuensis (strain CBS 106.47)</name>
    <dbReference type="NCBI Taxonomy" id="1137211"/>
    <lineage>
        <taxon>Eukaryota</taxon>
        <taxon>Fungi</taxon>
        <taxon>Dikarya</taxon>
        <taxon>Ascomycota</taxon>
        <taxon>Pezizomycotina</taxon>
        <taxon>Eurotiomycetes</taxon>
        <taxon>Eurotiomycetidae</taxon>
        <taxon>Eurotiales</taxon>
        <taxon>Aspergillaceae</taxon>
        <taxon>Aspergillus</taxon>
        <taxon>Aspergillus subgen. Circumdati</taxon>
    </lineage>
</organism>
<evidence type="ECO:0000256" key="1">
    <source>
        <dbReference type="SAM" id="MobiDB-lite"/>
    </source>
</evidence>
<gene>
    <name evidence="2" type="ORF">ASPFODRAFT_46728</name>
</gene>
<reference evidence="3" key="1">
    <citation type="journal article" date="2017" name="Genome Biol.">
        <title>Comparative genomics reveals high biological diversity and specific adaptations in the industrially and medically important fungal genus Aspergillus.</title>
        <authorList>
            <person name="de Vries R.P."/>
            <person name="Riley R."/>
            <person name="Wiebenga A."/>
            <person name="Aguilar-Osorio G."/>
            <person name="Amillis S."/>
            <person name="Uchima C.A."/>
            <person name="Anderluh G."/>
            <person name="Asadollahi M."/>
            <person name="Askin M."/>
            <person name="Barry K."/>
            <person name="Battaglia E."/>
            <person name="Bayram O."/>
            <person name="Benocci T."/>
            <person name="Braus-Stromeyer S.A."/>
            <person name="Caldana C."/>
            <person name="Canovas D."/>
            <person name="Cerqueira G.C."/>
            <person name="Chen F."/>
            <person name="Chen W."/>
            <person name="Choi C."/>
            <person name="Clum A."/>
            <person name="Dos Santos R.A."/>
            <person name="Damasio A.R."/>
            <person name="Diallinas G."/>
            <person name="Emri T."/>
            <person name="Fekete E."/>
            <person name="Flipphi M."/>
            <person name="Freyberg S."/>
            <person name="Gallo A."/>
            <person name="Gournas C."/>
            <person name="Habgood R."/>
            <person name="Hainaut M."/>
            <person name="Harispe M.L."/>
            <person name="Henrissat B."/>
            <person name="Hilden K.S."/>
            <person name="Hope R."/>
            <person name="Hossain A."/>
            <person name="Karabika E."/>
            <person name="Karaffa L."/>
            <person name="Karanyi Z."/>
            <person name="Krasevec N."/>
            <person name="Kuo A."/>
            <person name="Kusch H."/>
            <person name="LaButti K."/>
            <person name="Lagendijk E.L."/>
            <person name="Lapidus A."/>
            <person name="Levasseur A."/>
            <person name="Lindquist E."/>
            <person name="Lipzen A."/>
            <person name="Logrieco A.F."/>
            <person name="MacCabe A."/>
            <person name="Maekelae M.R."/>
            <person name="Malavazi I."/>
            <person name="Melin P."/>
            <person name="Meyer V."/>
            <person name="Mielnichuk N."/>
            <person name="Miskei M."/>
            <person name="Molnar A.P."/>
            <person name="Mule G."/>
            <person name="Ngan C.Y."/>
            <person name="Orejas M."/>
            <person name="Orosz E."/>
            <person name="Ouedraogo J.P."/>
            <person name="Overkamp K.M."/>
            <person name="Park H.-S."/>
            <person name="Perrone G."/>
            <person name="Piumi F."/>
            <person name="Punt P.J."/>
            <person name="Ram A.F."/>
            <person name="Ramon A."/>
            <person name="Rauscher S."/>
            <person name="Record E."/>
            <person name="Riano-Pachon D.M."/>
            <person name="Robert V."/>
            <person name="Roehrig J."/>
            <person name="Ruller R."/>
            <person name="Salamov A."/>
            <person name="Salih N.S."/>
            <person name="Samson R.A."/>
            <person name="Sandor E."/>
            <person name="Sanguinetti M."/>
            <person name="Schuetze T."/>
            <person name="Sepcic K."/>
            <person name="Shelest E."/>
            <person name="Sherlock G."/>
            <person name="Sophianopoulou V."/>
            <person name="Squina F.M."/>
            <person name="Sun H."/>
            <person name="Susca A."/>
            <person name="Todd R.B."/>
            <person name="Tsang A."/>
            <person name="Unkles S.E."/>
            <person name="van de Wiele N."/>
            <person name="van Rossen-Uffink D."/>
            <person name="Oliveira J.V."/>
            <person name="Vesth T.C."/>
            <person name="Visser J."/>
            <person name="Yu J.-H."/>
            <person name="Zhou M."/>
            <person name="Andersen M.R."/>
            <person name="Archer D.B."/>
            <person name="Baker S.E."/>
            <person name="Benoit I."/>
            <person name="Brakhage A.A."/>
            <person name="Braus G.H."/>
            <person name="Fischer R."/>
            <person name="Frisvad J.C."/>
            <person name="Goldman G.H."/>
            <person name="Houbraken J."/>
            <person name="Oakley B."/>
            <person name="Pocsi I."/>
            <person name="Scazzocchio C."/>
            <person name="Seiboth B."/>
            <person name="vanKuyk P.A."/>
            <person name="Wortman J."/>
            <person name="Dyer P.S."/>
            <person name="Grigoriev I.V."/>
        </authorList>
    </citation>
    <scope>NUCLEOTIDE SEQUENCE [LARGE SCALE GENOMIC DNA]</scope>
    <source>
        <strain evidence="3">CBS 106.47</strain>
    </source>
</reference>
<proteinExistence type="predicted"/>
<evidence type="ECO:0000313" key="3">
    <source>
        <dbReference type="Proteomes" id="UP000184063"/>
    </source>
</evidence>
<dbReference type="AlphaFoldDB" id="A0A1M3TFZ6"/>
<name>A0A1M3TFZ6_ASPLC</name>
<accession>A0A1M3TFZ6</accession>
<evidence type="ECO:0000313" key="2">
    <source>
        <dbReference type="EMBL" id="OJZ85666.1"/>
    </source>
</evidence>
<dbReference type="EMBL" id="KV878242">
    <property type="protein sequence ID" value="OJZ85666.1"/>
    <property type="molecule type" value="Genomic_DNA"/>
</dbReference>
<feature type="region of interest" description="Disordered" evidence="1">
    <location>
        <begin position="1"/>
        <end position="34"/>
    </location>
</feature>
<feature type="compositionally biased region" description="Basic and acidic residues" evidence="1">
    <location>
        <begin position="1"/>
        <end position="17"/>
    </location>
</feature>
<dbReference type="VEuPathDB" id="FungiDB:ASPFODRAFT_46728"/>
<dbReference type="Proteomes" id="UP000184063">
    <property type="component" value="Unassembled WGS sequence"/>
</dbReference>
<sequence length="61" mass="6919">MMDLDGTERVDDIHGSGKDVTQLPRPSSNRRDRVGWSTWSTGAIRKPQKARAVAVLWLSRR</sequence>
<protein>
    <submittedName>
        <fullName evidence="2">Uncharacterized protein</fullName>
    </submittedName>
</protein>